<dbReference type="Proteomes" id="UP000886400">
    <property type="component" value="Unassembled WGS sequence"/>
</dbReference>
<dbReference type="PANTHER" id="PTHR42894">
    <property type="entry name" value="N-(5'-PHOSPHORIBOSYL)ANTHRANILATE ISOMERASE"/>
    <property type="match status" value="1"/>
</dbReference>
<evidence type="ECO:0000256" key="3">
    <source>
        <dbReference type="ARBA" id="ARBA00012572"/>
    </source>
</evidence>
<accession>A0A7C6A702</accession>
<comment type="catalytic activity">
    <reaction evidence="1 9">
        <text>N-(5-phospho-beta-D-ribosyl)anthranilate = 1-(2-carboxyphenylamino)-1-deoxy-D-ribulose 5-phosphate</text>
        <dbReference type="Rhea" id="RHEA:21540"/>
        <dbReference type="ChEBI" id="CHEBI:18277"/>
        <dbReference type="ChEBI" id="CHEBI:58613"/>
        <dbReference type="EC" id="5.3.1.24"/>
    </reaction>
</comment>
<dbReference type="AlphaFoldDB" id="A0A7C6A702"/>
<evidence type="ECO:0000256" key="9">
    <source>
        <dbReference type="HAMAP-Rule" id="MF_00135"/>
    </source>
</evidence>
<dbReference type="EMBL" id="DRZX01000075">
    <property type="protein sequence ID" value="HHS48542.1"/>
    <property type="molecule type" value="Genomic_DNA"/>
</dbReference>
<dbReference type="UniPathway" id="UPA00035">
    <property type="reaction ID" value="UER00042"/>
</dbReference>
<dbReference type="PANTHER" id="PTHR42894:SF1">
    <property type="entry name" value="N-(5'-PHOSPHORIBOSYL)ANTHRANILATE ISOMERASE"/>
    <property type="match status" value="1"/>
</dbReference>
<gene>
    <name evidence="9" type="primary">trpF</name>
    <name evidence="11" type="ORF">ENM99_01580</name>
</gene>
<evidence type="ECO:0000256" key="1">
    <source>
        <dbReference type="ARBA" id="ARBA00001164"/>
    </source>
</evidence>
<dbReference type="InterPro" id="IPR044643">
    <property type="entry name" value="TrpF_fam"/>
</dbReference>
<dbReference type="Pfam" id="PF00697">
    <property type="entry name" value="PRAI"/>
    <property type="match status" value="1"/>
</dbReference>
<evidence type="ECO:0000256" key="2">
    <source>
        <dbReference type="ARBA" id="ARBA00004664"/>
    </source>
</evidence>
<dbReference type="InterPro" id="IPR011060">
    <property type="entry name" value="RibuloseP-bd_barrel"/>
</dbReference>
<organism evidence="11">
    <name type="scientific">Desulfurella acetivorans</name>
    <dbReference type="NCBI Taxonomy" id="33002"/>
    <lineage>
        <taxon>Bacteria</taxon>
        <taxon>Pseudomonadati</taxon>
        <taxon>Campylobacterota</taxon>
        <taxon>Desulfurellia</taxon>
        <taxon>Desulfurellales</taxon>
        <taxon>Desulfurellaceae</taxon>
        <taxon>Desulfurella</taxon>
    </lineage>
</organism>
<keyword evidence="5 9" id="KW-0028">Amino-acid biosynthesis</keyword>
<comment type="similarity">
    <text evidence="9">Belongs to the TrpF family.</text>
</comment>
<name>A0A7C6A702_DESAE</name>
<keyword evidence="7 9" id="KW-0057">Aromatic amino acid biosynthesis</keyword>
<dbReference type="InterPro" id="IPR001240">
    <property type="entry name" value="PRAI_dom"/>
</dbReference>
<dbReference type="CDD" id="cd00405">
    <property type="entry name" value="PRAI"/>
    <property type="match status" value="1"/>
</dbReference>
<evidence type="ECO:0000313" key="11">
    <source>
        <dbReference type="EMBL" id="HHS48542.1"/>
    </source>
</evidence>
<evidence type="ECO:0000256" key="5">
    <source>
        <dbReference type="ARBA" id="ARBA00022605"/>
    </source>
</evidence>
<dbReference type="Gene3D" id="3.20.20.70">
    <property type="entry name" value="Aldolase class I"/>
    <property type="match status" value="1"/>
</dbReference>
<comment type="caution">
    <text evidence="11">The sequence shown here is derived from an EMBL/GenBank/DDBJ whole genome shotgun (WGS) entry which is preliminary data.</text>
</comment>
<evidence type="ECO:0000256" key="4">
    <source>
        <dbReference type="ARBA" id="ARBA00022272"/>
    </source>
</evidence>
<evidence type="ECO:0000256" key="8">
    <source>
        <dbReference type="ARBA" id="ARBA00023235"/>
    </source>
</evidence>
<dbReference type="GO" id="GO:0004640">
    <property type="term" value="F:phosphoribosylanthranilate isomerase activity"/>
    <property type="evidence" value="ECO:0007669"/>
    <property type="project" value="UniProtKB-UniRule"/>
</dbReference>
<keyword evidence="6 9" id="KW-0822">Tryptophan biosynthesis</keyword>
<proteinExistence type="inferred from homology"/>
<sequence length="190" mass="21511">MFVKFCGMTNLEDVFYSLDLGVDFIGFVFYKKSPRYIGPQEVKNILKQLPKNTKSVGVFVEESENEIVSIMDYCGIEYAQVYIDVSIQNKIRVYRIKDAIPDKVYDGLILLDSLTAQVGGSAQKFDWSLLKGFYAINRAFIAGGVGLDNIEEIAKYKPYGVDLVSSIEVYPGKKDPIKMKNFIDKVRSIK</sequence>
<feature type="domain" description="N-(5'phosphoribosyl) anthranilate isomerase (PRAI)" evidence="10">
    <location>
        <begin position="4"/>
        <end position="184"/>
    </location>
</feature>
<reference evidence="11" key="1">
    <citation type="journal article" date="2020" name="mSystems">
        <title>Genome- and Community-Level Interaction Insights into Carbon Utilization and Element Cycling Functions of Hydrothermarchaeota in Hydrothermal Sediment.</title>
        <authorList>
            <person name="Zhou Z."/>
            <person name="Liu Y."/>
            <person name="Xu W."/>
            <person name="Pan J."/>
            <person name="Luo Z.H."/>
            <person name="Li M."/>
        </authorList>
    </citation>
    <scope>NUCLEOTIDE SEQUENCE [LARGE SCALE GENOMIC DNA]</scope>
    <source>
        <strain evidence="11">SpSt-1135</strain>
    </source>
</reference>
<dbReference type="InterPro" id="IPR013785">
    <property type="entry name" value="Aldolase_TIM"/>
</dbReference>
<dbReference type="SUPFAM" id="SSF51366">
    <property type="entry name" value="Ribulose-phoshate binding barrel"/>
    <property type="match status" value="1"/>
</dbReference>
<protein>
    <recommendedName>
        <fullName evidence="4 9">N-(5'-phosphoribosyl)anthranilate isomerase</fullName>
        <shortName evidence="9">PRAI</shortName>
        <ecNumber evidence="3 9">5.3.1.24</ecNumber>
    </recommendedName>
</protein>
<keyword evidence="8 9" id="KW-0413">Isomerase</keyword>
<dbReference type="EC" id="5.3.1.24" evidence="3 9"/>
<evidence type="ECO:0000256" key="7">
    <source>
        <dbReference type="ARBA" id="ARBA00023141"/>
    </source>
</evidence>
<dbReference type="GO" id="GO:0000162">
    <property type="term" value="P:L-tryptophan biosynthetic process"/>
    <property type="evidence" value="ECO:0007669"/>
    <property type="project" value="UniProtKB-UniRule"/>
</dbReference>
<evidence type="ECO:0000259" key="10">
    <source>
        <dbReference type="Pfam" id="PF00697"/>
    </source>
</evidence>
<comment type="pathway">
    <text evidence="2 9">Amino-acid biosynthesis; L-tryptophan biosynthesis; L-tryptophan from chorismate: step 3/5.</text>
</comment>
<evidence type="ECO:0000256" key="6">
    <source>
        <dbReference type="ARBA" id="ARBA00022822"/>
    </source>
</evidence>
<dbReference type="HAMAP" id="MF_00135">
    <property type="entry name" value="PRAI"/>
    <property type="match status" value="1"/>
</dbReference>